<evidence type="ECO:0000256" key="3">
    <source>
        <dbReference type="ARBA" id="ARBA00009620"/>
    </source>
</evidence>
<keyword evidence="5 10" id="KW-0812">Transmembrane</keyword>
<keyword evidence="9 10" id="KW-0472">Membrane</keyword>
<keyword evidence="6" id="KW-0735">Signal-anchor</keyword>
<evidence type="ECO:0000256" key="6">
    <source>
        <dbReference type="ARBA" id="ARBA00022968"/>
    </source>
</evidence>
<proteinExistence type="inferred from homology"/>
<name>A0A9W6K0X4_9PSED</name>
<accession>A0A9W6K0X4</accession>
<protein>
    <recommendedName>
        <fullName evidence="4">Cytochrome c oxidase assembly protein CtaG</fullName>
    </recommendedName>
</protein>
<dbReference type="NCBIfam" id="NF003465">
    <property type="entry name" value="PRK05089.1"/>
    <property type="match status" value="1"/>
</dbReference>
<dbReference type="RefSeq" id="WP_271193728.1">
    <property type="nucleotide sequence ID" value="NZ_BSFN01000001.1"/>
</dbReference>
<keyword evidence="12" id="KW-1185">Reference proteome</keyword>
<dbReference type="PIRSF" id="PIRSF005413">
    <property type="entry name" value="COX11"/>
    <property type="match status" value="1"/>
</dbReference>
<dbReference type="InterPro" id="IPR007533">
    <property type="entry name" value="Cyt_c_oxidase_assmbl_CtaG"/>
</dbReference>
<comment type="caution">
    <text evidence="11">The sequence shown here is derived from an EMBL/GenBank/DDBJ whole genome shotgun (WGS) entry which is preliminary data.</text>
</comment>
<comment type="subcellular location">
    <subcellularLocation>
        <location evidence="2">Cell inner membrane</location>
        <topology evidence="2">Single-pass type II membrane protein</topology>
        <orientation evidence="2">Periplasmic side</orientation>
    </subcellularLocation>
</comment>
<evidence type="ECO:0000313" key="12">
    <source>
        <dbReference type="Proteomes" id="UP001143328"/>
    </source>
</evidence>
<dbReference type="EMBL" id="BSFN01000001">
    <property type="protein sequence ID" value="GLK87480.1"/>
    <property type="molecule type" value="Genomic_DNA"/>
</dbReference>
<evidence type="ECO:0000256" key="10">
    <source>
        <dbReference type="SAM" id="Phobius"/>
    </source>
</evidence>
<evidence type="ECO:0000313" key="11">
    <source>
        <dbReference type="EMBL" id="GLK87480.1"/>
    </source>
</evidence>
<dbReference type="InterPro" id="IPR023471">
    <property type="entry name" value="CtaG/Cox11_dom_sf"/>
</dbReference>
<dbReference type="Proteomes" id="UP001143328">
    <property type="component" value="Unassembled WGS sequence"/>
</dbReference>
<reference evidence="11" key="1">
    <citation type="journal article" date="2014" name="Int. J. Syst. Evol. Microbiol.">
        <title>Complete genome sequence of Corynebacterium casei LMG S-19264T (=DSM 44701T), isolated from a smear-ripened cheese.</title>
        <authorList>
            <consortium name="US DOE Joint Genome Institute (JGI-PGF)"/>
            <person name="Walter F."/>
            <person name="Albersmeier A."/>
            <person name="Kalinowski J."/>
            <person name="Ruckert C."/>
        </authorList>
    </citation>
    <scope>NUCLEOTIDE SEQUENCE</scope>
    <source>
        <strain evidence="11">VKM B-2935</strain>
    </source>
</reference>
<keyword evidence="7 10" id="KW-1133">Transmembrane helix</keyword>
<evidence type="ECO:0000256" key="2">
    <source>
        <dbReference type="ARBA" id="ARBA00004382"/>
    </source>
</evidence>
<keyword evidence="8" id="KW-0186">Copper</keyword>
<sequence>MSEGIATKKLVTRLLLLVVVMFAFGFALVPIYDVMCKAFGINGKTSGQYQGAQQQVDEARQVKVQFMATNAADMVWEFRPVSADLVVHPGAVNEMTFIAQNPTDKPMTAQAIPSVSPSEAAAYFHKTACFCFNQQVLQPGERVEMKVRFIVDRDLPKDVYHLTLGYTLFDITARHAPVAAR</sequence>
<dbReference type="Pfam" id="PF04442">
    <property type="entry name" value="CtaG_Cox11"/>
    <property type="match status" value="1"/>
</dbReference>
<feature type="transmembrane region" description="Helical" evidence="10">
    <location>
        <begin position="12"/>
        <end position="32"/>
    </location>
</feature>
<evidence type="ECO:0000256" key="7">
    <source>
        <dbReference type="ARBA" id="ARBA00022989"/>
    </source>
</evidence>
<organism evidence="11 12">
    <name type="scientific">Pseudomonas turukhanskensis</name>
    <dbReference type="NCBI Taxonomy" id="1806536"/>
    <lineage>
        <taxon>Bacteria</taxon>
        <taxon>Pseudomonadati</taxon>
        <taxon>Pseudomonadota</taxon>
        <taxon>Gammaproteobacteria</taxon>
        <taxon>Pseudomonadales</taxon>
        <taxon>Pseudomonadaceae</taxon>
        <taxon>Pseudomonas</taxon>
    </lineage>
</organism>
<dbReference type="SUPFAM" id="SSF110111">
    <property type="entry name" value="Ctag/Cox11"/>
    <property type="match status" value="1"/>
</dbReference>
<comment type="similarity">
    <text evidence="3">Belongs to the COX11/CtaG family.</text>
</comment>
<comment type="function">
    <text evidence="1">Exerts its effect at some terminal stage of cytochrome c oxidase synthesis, probably by being involved in the insertion of the copper B into subunit I.</text>
</comment>
<evidence type="ECO:0000256" key="8">
    <source>
        <dbReference type="ARBA" id="ARBA00023008"/>
    </source>
</evidence>
<gene>
    <name evidence="11" type="ORF">GCM10017655_05420</name>
</gene>
<dbReference type="GO" id="GO:0005886">
    <property type="term" value="C:plasma membrane"/>
    <property type="evidence" value="ECO:0007669"/>
    <property type="project" value="UniProtKB-SubCell"/>
</dbReference>
<dbReference type="PANTHER" id="PTHR21320:SF3">
    <property type="entry name" value="CYTOCHROME C OXIDASE ASSEMBLY PROTEIN COX11, MITOCHONDRIAL-RELATED"/>
    <property type="match status" value="1"/>
</dbReference>
<evidence type="ECO:0000256" key="1">
    <source>
        <dbReference type="ARBA" id="ARBA00004007"/>
    </source>
</evidence>
<dbReference type="GO" id="GO:0005507">
    <property type="term" value="F:copper ion binding"/>
    <property type="evidence" value="ECO:0007669"/>
    <property type="project" value="InterPro"/>
</dbReference>
<evidence type="ECO:0000256" key="4">
    <source>
        <dbReference type="ARBA" id="ARBA00015384"/>
    </source>
</evidence>
<dbReference type="PANTHER" id="PTHR21320">
    <property type="entry name" value="CYTOCHROME C OXIDASE ASSEMBLY PROTEIN COX11-RELATED"/>
    <property type="match status" value="1"/>
</dbReference>
<dbReference type="Gene3D" id="2.60.370.10">
    <property type="entry name" value="Ctag/Cox11"/>
    <property type="match status" value="1"/>
</dbReference>
<dbReference type="AlphaFoldDB" id="A0A9W6K0X4"/>
<evidence type="ECO:0000256" key="9">
    <source>
        <dbReference type="ARBA" id="ARBA00023136"/>
    </source>
</evidence>
<evidence type="ECO:0000256" key="5">
    <source>
        <dbReference type="ARBA" id="ARBA00022692"/>
    </source>
</evidence>
<reference evidence="11" key="2">
    <citation type="submission" date="2023-01" db="EMBL/GenBank/DDBJ databases">
        <authorList>
            <person name="Sun Q."/>
            <person name="Evtushenko L."/>
        </authorList>
    </citation>
    <scope>NUCLEOTIDE SEQUENCE</scope>
    <source>
        <strain evidence="11">VKM B-2935</strain>
    </source>
</reference>